<feature type="domain" description="Transposase IS110-like N-terminal" evidence="1">
    <location>
        <begin position="3"/>
        <end position="144"/>
    </location>
</feature>
<dbReference type="InterPro" id="IPR003346">
    <property type="entry name" value="Transposase_20"/>
</dbReference>
<dbReference type="EMBL" id="CP130612">
    <property type="protein sequence ID" value="WKW13674.1"/>
    <property type="molecule type" value="Genomic_DNA"/>
</dbReference>
<dbReference type="Proteomes" id="UP001229955">
    <property type="component" value="Chromosome"/>
</dbReference>
<dbReference type="InterPro" id="IPR002525">
    <property type="entry name" value="Transp_IS110-like_N"/>
</dbReference>
<evidence type="ECO:0000259" key="2">
    <source>
        <dbReference type="Pfam" id="PF02371"/>
    </source>
</evidence>
<evidence type="ECO:0000259" key="1">
    <source>
        <dbReference type="Pfam" id="PF01548"/>
    </source>
</evidence>
<protein>
    <submittedName>
        <fullName evidence="3">IS110 family transposase</fullName>
    </submittedName>
</protein>
<dbReference type="Pfam" id="PF01548">
    <property type="entry name" value="DEDD_Tnp_IS110"/>
    <property type="match status" value="1"/>
</dbReference>
<evidence type="ECO:0000313" key="4">
    <source>
        <dbReference type="EMBL" id="WKW16582.1"/>
    </source>
</evidence>
<proteinExistence type="predicted"/>
<dbReference type="NCBIfam" id="NF033542">
    <property type="entry name" value="transpos_IS110"/>
    <property type="match status" value="1"/>
</dbReference>
<dbReference type="GO" id="GO:0004803">
    <property type="term" value="F:transposase activity"/>
    <property type="evidence" value="ECO:0007669"/>
    <property type="project" value="InterPro"/>
</dbReference>
<name>A0AA49JX47_9BACT</name>
<accession>A0AA49K2H0</accession>
<dbReference type="GO" id="GO:0006313">
    <property type="term" value="P:DNA transposition"/>
    <property type="evidence" value="ECO:0007669"/>
    <property type="project" value="InterPro"/>
</dbReference>
<sequence length="315" mass="34395">MFVGIDVAKATVVVALHPSGETWTTGTSAKELRALARRLAALRPAHVVLEPTGGYELPVLMALGAQALPVSLVAPARVREYARSHGQFAKTDVLDARMLARFAAERPVQAVTLPDAAHRTLMQLVARRRQLDEMLVAERLRLDQQRLFPDSPVVADIEETIAFLEAKGRDLDRQLQAHIAAHPQWRETAALLRSVPGIGPVTVATLLAFLPELGTLSRREIAALVGVAPLAQDSGAWHGRRHIRGGRADVRRVLYMAALTAAHHNPALKAFYARLRARGKTTKQALTACSRKLIVVCNTILKTKQPWQAPRPATA</sequence>
<dbReference type="GO" id="GO:0003677">
    <property type="term" value="F:DNA binding"/>
    <property type="evidence" value="ECO:0007669"/>
    <property type="project" value="InterPro"/>
</dbReference>
<dbReference type="PANTHER" id="PTHR33055:SF13">
    <property type="entry name" value="TRANSPOSASE"/>
    <property type="match status" value="1"/>
</dbReference>
<dbReference type="InterPro" id="IPR047650">
    <property type="entry name" value="Transpos_IS110"/>
</dbReference>
<dbReference type="Pfam" id="PF02371">
    <property type="entry name" value="Transposase_20"/>
    <property type="match status" value="1"/>
</dbReference>
<dbReference type="PANTHER" id="PTHR33055">
    <property type="entry name" value="TRANSPOSASE FOR INSERTION SEQUENCE ELEMENT IS1111A"/>
    <property type="match status" value="1"/>
</dbReference>
<accession>A0AA49JX47</accession>
<keyword evidence="5" id="KW-1185">Reference proteome</keyword>
<dbReference type="EMBL" id="CP130613">
    <property type="protein sequence ID" value="WKW16582.1"/>
    <property type="molecule type" value="Genomic_DNA"/>
</dbReference>
<dbReference type="RefSeq" id="WP_367887918.1">
    <property type="nucleotide sequence ID" value="NZ_CP130613.1"/>
</dbReference>
<dbReference type="AlphaFoldDB" id="A0AA49JX47"/>
<dbReference type="KEGG" id="pspc:Strain318_002392"/>
<organism evidence="3">
    <name type="scientific">Pseudogemmatithrix spongiicola</name>
    <dbReference type="NCBI Taxonomy" id="3062599"/>
    <lineage>
        <taxon>Bacteria</taxon>
        <taxon>Pseudomonadati</taxon>
        <taxon>Gemmatimonadota</taxon>
        <taxon>Gemmatimonadia</taxon>
        <taxon>Gemmatimonadales</taxon>
        <taxon>Gemmatimonadaceae</taxon>
        <taxon>Pseudogemmatithrix</taxon>
    </lineage>
</organism>
<evidence type="ECO:0000313" key="5">
    <source>
        <dbReference type="Proteomes" id="UP001229955"/>
    </source>
</evidence>
<gene>
    <name evidence="3" type="ORF">Strain138_002393</name>
    <name evidence="4" type="ORF">Strain318_002392</name>
</gene>
<feature type="domain" description="Transposase IS116/IS110/IS902 C-terminal" evidence="2">
    <location>
        <begin position="190"/>
        <end position="273"/>
    </location>
</feature>
<reference evidence="3" key="1">
    <citation type="submission" date="2023-07" db="EMBL/GenBank/DDBJ databases">
        <authorList>
            <person name="Haufschild T."/>
            <person name="Kallscheuer N."/>
            <person name="Hammer J."/>
            <person name="Kohn T."/>
            <person name="Kabuu M."/>
            <person name="Jogler M."/>
            <person name="Wohfarth N."/>
            <person name="Heuer A."/>
            <person name="Rohde M."/>
            <person name="van Teeseling M.C.F."/>
            <person name="Jogler C."/>
        </authorList>
    </citation>
    <scope>NUCLEOTIDE SEQUENCE</scope>
    <source>
        <strain evidence="3">Strain 138</strain>
        <strain evidence="4">Strain 318</strain>
    </source>
</reference>
<evidence type="ECO:0000313" key="3">
    <source>
        <dbReference type="EMBL" id="WKW13674.1"/>
    </source>
</evidence>